<dbReference type="Proteomes" id="UP000230444">
    <property type="component" value="Segment"/>
</dbReference>
<reference evidence="2 3" key="1">
    <citation type="submission" date="2016-11" db="EMBL/GenBank/DDBJ databases">
        <title>Complete genome of the first virulent bacteriophage infecting the opportunist pathogen Serratia rubidaea.</title>
        <authorList>
            <person name="Xing S."/>
            <person name="Ma T."/>
            <person name="Zhang X."/>
            <person name="Huang Y."/>
            <person name="Mi Z."/>
            <person name="Sun Q."/>
            <person name="An X."/>
            <person name="Fan H."/>
            <person name="Wu S."/>
            <person name="Lin W."/>
            <person name="Tong Y."/>
        </authorList>
    </citation>
    <scope>NUCLEOTIDE SEQUENCE [LARGE SCALE GENOMIC DNA]</scope>
</reference>
<organism evidence="2 3">
    <name type="scientific">Serratia phage vB_Sru_IME250</name>
    <dbReference type="NCBI Taxonomy" id="1852640"/>
    <lineage>
        <taxon>Viruses</taxon>
        <taxon>Duplodnaviria</taxon>
        <taxon>Heunggongvirae</taxon>
        <taxon>Uroviricota</taxon>
        <taxon>Caudoviricetes</taxon>
        <taxon>Pantevenvirales</taxon>
        <taxon>Ackermannviridae</taxon>
        <taxon>Taipeivirus</taxon>
        <taxon>Taipeivirus IME250</taxon>
    </lineage>
</organism>
<dbReference type="EMBL" id="KX147096">
    <property type="protein sequence ID" value="ANM47235.1"/>
    <property type="molecule type" value="Genomic_DNA"/>
</dbReference>
<evidence type="ECO:0000313" key="2">
    <source>
        <dbReference type="EMBL" id="APD20143.1"/>
    </source>
</evidence>
<proteinExistence type="predicted"/>
<evidence type="ECO:0000313" key="1">
    <source>
        <dbReference type="EMBL" id="ANM47235.1"/>
    </source>
</evidence>
<protein>
    <submittedName>
        <fullName evidence="2">Uncharacterized protein</fullName>
    </submittedName>
</protein>
<evidence type="ECO:0000313" key="3">
    <source>
        <dbReference type="Proteomes" id="UP000230444"/>
    </source>
</evidence>
<evidence type="ECO:0000313" key="4">
    <source>
        <dbReference type="Proteomes" id="UP000231470"/>
    </source>
</evidence>
<dbReference type="Proteomes" id="UP000231470">
    <property type="component" value="Segment"/>
</dbReference>
<dbReference type="EMBL" id="KY073123">
    <property type="protein sequence ID" value="APD20143.1"/>
    <property type="molecule type" value="Genomic_DNA"/>
</dbReference>
<dbReference type="RefSeq" id="YP_009616036.1">
    <property type="nucleotide sequence ID" value="NC_042047.1"/>
</dbReference>
<name>A0A1J0MG46_9CAUD</name>
<dbReference type="KEGG" id="vg:40092517"/>
<keyword evidence="4" id="KW-1185">Reference proteome</keyword>
<accession>A0A1J0MG46</accession>
<sequence length="76" mass="8897">MLIAIRKTLFNRKGQEIDQQIIETLALREKGEARFYLGQNLYLPESSLNRDVLQMDGTTVHWELASQEDRDNFSKL</sequence>
<reference evidence="1 4" key="2">
    <citation type="journal article" date="2017" name="Arch. Virol.">
        <title>First complete genome sequence of a virulent bacteriophage infecting the opportunistic pathogen Serratia rubidaea.</title>
        <authorList>
            <person name="Xing S."/>
            <person name="Ma T."/>
            <person name="Zhang X."/>
            <person name="Huang Y."/>
            <person name="Mi Z."/>
            <person name="Sun Q."/>
            <person name="An X."/>
            <person name="Fan H."/>
            <person name="Wu S."/>
            <person name="Wei L."/>
            <person name="Tong Y."/>
        </authorList>
    </citation>
    <scope>NUCLEOTIDE SEQUENCE [LARGE SCALE GENOMIC DNA]</scope>
</reference>
<dbReference type="GeneID" id="40092517"/>
<dbReference type="OrthoDB" id="26354at10239"/>